<dbReference type="SMART" id="SM00179">
    <property type="entry name" value="EGF_CA"/>
    <property type="match status" value="1"/>
</dbReference>
<proteinExistence type="inferred from homology"/>
<organism evidence="8 9">
    <name type="scientific">Megalurothrips usitatus</name>
    <name type="common">bean blossom thrips</name>
    <dbReference type="NCBI Taxonomy" id="439358"/>
    <lineage>
        <taxon>Eukaryota</taxon>
        <taxon>Metazoa</taxon>
        <taxon>Ecdysozoa</taxon>
        <taxon>Arthropoda</taxon>
        <taxon>Hexapoda</taxon>
        <taxon>Insecta</taxon>
        <taxon>Pterygota</taxon>
        <taxon>Neoptera</taxon>
        <taxon>Paraneoptera</taxon>
        <taxon>Thysanoptera</taxon>
        <taxon>Terebrantia</taxon>
        <taxon>Thripoidea</taxon>
        <taxon>Thripidae</taxon>
        <taxon>Megalurothrips</taxon>
    </lineage>
</organism>
<dbReference type="PROSITE" id="PS00022">
    <property type="entry name" value="EGF_1"/>
    <property type="match status" value="1"/>
</dbReference>
<dbReference type="CDD" id="cd00054">
    <property type="entry name" value="EGF_CA"/>
    <property type="match status" value="1"/>
</dbReference>
<dbReference type="CDD" id="cd00064">
    <property type="entry name" value="FU"/>
    <property type="match status" value="1"/>
</dbReference>
<dbReference type="Proteomes" id="UP001075354">
    <property type="component" value="Chromosome 2"/>
</dbReference>
<dbReference type="InterPro" id="IPR018097">
    <property type="entry name" value="EGF_Ca-bd_CS"/>
</dbReference>
<feature type="domain" description="EGF-like" evidence="7">
    <location>
        <begin position="159"/>
        <end position="199"/>
    </location>
</feature>
<reference evidence="8" key="1">
    <citation type="submission" date="2022-12" db="EMBL/GenBank/DDBJ databases">
        <title>Chromosome-level genome assembly of the bean flower thrips Megalurothrips usitatus.</title>
        <authorList>
            <person name="Ma L."/>
            <person name="Liu Q."/>
            <person name="Li H."/>
            <person name="Cai W."/>
        </authorList>
    </citation>
    <scope>NUCLEOTIDE SEQUENCE</scope>
    <source>
        <strain evidence="8">Cailab_2022a</strain>
    </source>
</reference>
<evidence type="ECO:0000313" key="9">
    <source>
        <dbReference type="Proteomes" id="UP001075354"/>
    </source>
</evidence>
<dbReference type="PROSITE" id="PS01248">
    <property type="entry name" value="EGF_LAM_1"/>
    <property type="match status" value="1"/>
</dbReference>
<evidence type="ECO:0000313" key="8">
    <source>
        <dbReference type="EMBL" id="KAJ1531087.1"/>
    </source>
</evidence>
<dbReference type="PROSITE" id="PS01187">
    <property type="entry name" value="EGF_CA"/>
    <property type="match status" value="1"/>
</dbReference>
<evidence type="ECO:0000256" key="4">
    <source>
        <dbReference type="ARBA" id="ARBA00023157"/>
    </source>
</evidence>
<feature type="disulfide bond" evidence="5">
    <location>
        <begin position="189"/>
        <end position="198"/>
    </location>
</feature>
<keyword evidence="9" id="KW-1185">Reference proteome</keyword>
<dbReference type="InterPro" id="IPR021852">
    <property type="entry name" value="DUF3456"/>
</dbReference>
<dbReference type="GO" id="GO:0048513">
    <property type="term" value="P:animal organ development"/>
    <property type="evidence" value="ECO:0007669"/>
    <property type="project" value="UniProtKB-ARBA"/>
</dbReference>
<dbReference type="InterPro" id="IPR000742">
    <property type="entry name" value="EGF"/>
</dbReference>
<dbReference type="InterPro" id="IPR006212">
    <property type="entry name" value="Furin_repeat"/>
</dbReference>
<sequence length="388" mass="42803">MKANRVIALIVVCCLSQWTAAEVDVEKVSTKIRDKYAEKQISKSTVLPPCQSCKALVTSFQKGMDRTARNKFDGGDAAWEEEKMGSYRNSEVRLVEIQEKLCSDLEKGEDQCHNLVEEAEHFIEEWWFKKQQDTDLYEFLCIESIKSCCPADHYGPECKPCPGYPDRVCSNNGRCKGNGTRKGNGSCACDAGYTGVMCDVCAISYYQAYKDEKVTLCSPCHVSCQGACTQAGTKGCLACKAGYRMDAEHGCLDINECFTDDRDKGPCGPNQFCVNNDGSYSCLECDRSCSGCDGDGPDNCFACSKGYFLKDNMCVDEAQYTRDRHVLFSRYAVYGGLTVATCIIFQNNHKIAFGIGLAVALYIAASEHLISQSNQNAGPKLPLEDVNM</sequence>
<protein>
    <recommendedName>
        <fullName evidence="7">EGF-like domain-containing protein</fullName>
    </recommendedName>
</protein>
<dbReference type="SMART" id="SM00181">
    <property type="entry name" value="EGF"/>
    <property type="match status" value="3"/>
</dbReference>
<keyword evidence="2 5" id="KW-0245">EGF-like domain</keyword>
<dbReference type="EMBL" id="JAPTSV010000002">
    <property type="protein sequence ID" value="KAJ1531087.1"/>
    <property type="molecule type" value="Genomic_DNA"/>
</dbReference>
<feature type="signal peptide" evidence="6">
    <location>
        <begin position="1"/>
        <end position="21"/>
    </location>
</feature>
<comment type="caution">
    <text evidence="5">Lacks conserved residue(s) required for the propagation of feature annotation.</text>
</comment>
<dbReference type="Gene3D" id="2.10.220.10">
    <property type="entry name" value="Hormone Receptor, Insulin-like Growth Factor Receptor 1, Chain A, domain 2"/>
    <property type="match status" value="1"/>
</dbReference>
<evidence type="ECO:0000256" key="6">
    <source>
        <dbReference type="SAM" id="SignalP"/>
    </source>
</evidence>
<dbReference type="Pfam" id="PF11938">
    <property type="entry name" value="DUF3456"/>
    <property type="match status" value="2"/>
</dbReference>
<accession>A0AAV7XX10</accession>
<keyword evidence="3" id="KW-0106">Calcium</keyword>
<comment type="caution">
    <text evidence="8">The sequence shown here is derived from an EMBL/GenBank/DDBJ whole genome shotgun (WGS) entry which is preliminary data.</text>
</comment>
<dbReference type="SUPFAM" id="SSF57184">
    <property type="entry name" value="Growth factor receptor domain"/>
    <property type="match status" value="1"/>
</dbReference>
<dbReference type="InterPro" id="IPR009030">
    <property type="entry name" value="Growth_fac_rcpt_cys_sf"/>
</dbReference>
<evidence type="ECO:0000256" key="3">
    <source>
        <dbReference type="ARBA" id="ARBA00022837"/>
    </source>
</evidence>
<keyword evidence="6" id="KW-0732">Signal</keyword>
<dbReference type="InterPro" id="IPR001881">
    <property type="entry name" value="EGF-like_Ca-bd_dom"/>
</dbReference>
<dbReference type="PROSITE" id="PS50026">
    <property type="entry name" value="EGF_3"/>
    <property type="match status" value="1"/>
</dbReference>
<name>A0AAV7XX10_9NEOP</name>
<evidence type="ECO:0000256" key="5">
    <source>
        <dbReference type="PROSITE-ProRule" id="PRU00076"/>
    </source>
</evidence>
<keyword evidence="4 5" id="KW-1015">Disulfide bond</keyword>
<comment type="similarity">
    <text evidence="1">Belongs to the CRELD family.</text>
</comment>
<dbReference type="GO" id="GO:0048731">
    <property type="term" value="P:system development"/>
    <property type="evidence" value="ECO:0007669"/>
    <property type="project" value="UniProtKB-ARBA"/>
</dbReference>
<evidence type="ECO:0000259" key="7">
    <source>
        <dbReference type="PROSITE" id="PS50026"/>
    </source>
</evidence>
<dbReference type="GO" id="GO:0005509">
    <property type="term" value="F:calcium ion binding"/>
    <property type="evidence" value="ECO:0007669"/>
    <property type="project" value="InterPro"/>
</dbReference>
<evidence type="ECO:0000256" key="2">
    <source>
        <dbReference type="ARBA" id="ARBA00022536"/>
    </source>
</evidence>
<feature type="chain" id="PRO_5044000976" description="EGF-like domain-containing protein" evidence="6">
    <location>
        <begin position="22"/>
        <end position="388"/>
    </location>
</feature>
<gene>
    <name evidence="8" type="ORF">ONE63_005912</name>
</gene>
<dbReference type="AlphaFoldDB" id="A0AAV7XX10"/>
<dbReference type="SMART" id="SM00261">
    <property type="entry name" value="FU"/>
    <property type="match status" value="2"/>
</dbReference>
<evidence type="ECO:0000256" key="1">
    <source>
        <dbReference type="ARBA" id="ARBA00005897"/>
    </source>
</evidence>
<dbReference type="InterPro" id="IPR002049">
    <property type="entry name" value="LE_dom"/>
</dbReference>